<evidence type="ECO:0000256" key="5">
    <source>
        <dbReference type="ARBA" id="ARBA00022989"/>
    </source>
</evidence>
<dbReference type="GO" id="GO:0022857">
    <property type="term" value="F:transmembrane transporter activity"/>
    <property type="evidence" value="ECO:0007669"/>
    <property type="project" value="InterPro"/>
</dbReference>
<sequence length="455" mass="49120">MAQSSTQTCTEVRPQLEEAPSSQVYELRGILPDKNGTNEHPPSSPTDSPGVDGTSPPNTYAEIERWNWPRSNAGRLVFACLSFAIAGMNDAAVGLETYYDLSYTIVSLIFLTPFAGYSVAAFTNARIHQKFGQRGVAIMAPICHIITYIVLALHPPYPVLVVANTISGFGNGLTDACFCAWVGAMDKANTIQGFLHSFYSVGALVSPLIATSMVVKAELPWYNYYYVMIGVSVLEWVGLSITFWQKTGAVYRAEHARENQDGGAGTRVALKSKVTWLCSVFFFAYLGVEVGLGGWIVTFMLRVRKASAYASGISATGFWAGQAVGRAGLGFVTERYGERLCITIYLACCIALQLLFWLVPQFVVSAIAVAFLGFFLGPMFPGAVMMTAKLLPKHIHVSAIGFAMAIGGTGGTVFPFIIGAIAASRGVGVLQPIILALIVVVSIVWLSFPRIKKRD</sequence>
<feature type="transmembrane region" description="Helical" evidence="8">
    <location>
        <begin position="159"/>
        <end position="182"/>
    </location>
</feature>
<feature type="compositionally biased region" description="Polar residues" evidence="7">
    <location>
        <begin position="38"/>
        <end position="47"/>
    </location>
</feature>
<feature type="transmembrane region" description="Helical" evidence="8">
    <location>
        <begin position="194"/>
        <end position="215"/>
    </location>
</feature>
<feature type="transmembrane region" description="Helical" evidence="8">
    <location>
        <begin position="221"/>
        <end position="244"/>
    </location>
</feature>
<proteinExistence type="inferred from homology"/>
<feature type="transmembrane region" description="Helical" evidence="8">
    <location>
        <begin position="400"/>
        <end position="423"/>
    </location>
</feature>
<evidence type="ECO:0000256" key="4">
    <source>
        <dbReference type="ARBA" id="ARBA00022692"/>
    </source>
</evidence>
<dbReference type="PANTHER" id="PTHR23514">
    <property type="entry name" value="BYPASS OF STOP CODON PROTEIN 6"/>
    <property type="match status" value="1"/>
</dbReference>
<dbReference type="OrthoDB" id="413079at2759"/>
<evidence type="ECO:0000256" key="3">
    <source>
        <dbReference type="ARBA" id="ARBA00022448"/>
    </source>
</evidence>
<evidence type="ECO:0000256" key="6">
    <source>
        <dbReference type="ARBA" id="ARBA00023136"/>
    </source>
</evidence>
<dbReference type="InParanoid" id="A0A2P5IEP6"/>
<evidence type="ECO:0000313" key="11">
    <source>
        <dbReference type="Proteomes" id="UP000094444"/>
    </source>
</evidence>
<feature type="transmembrane region" description="Helical" evidence="8">
    <location>
        <begin position="340"/>
        <end position="359"/>
    </location>
</feature>
<dbReference type="InterPro" id="IPR020846">
    <property type="entry name" value="MFS_dom"/>
</dbReference>
<feature type="transmembrane region" description="Helical" evidence="8">
    <location>
        <begin position="429"/>
        <end position="448"/>
    </location>
</feature>
<dbReference type="GO" id="GO:0016020">
    <property type="term" value="C:membrane"/>
    <property type="evidence" value="ECO:0007669"/>
    <property type="project" value="TreeGrafter"/>
</dbReference>
<keyword evidence="4 8" id="KW-0812">Transmembrane</keyword>
<feature type="transmembrane region" description="Helical" evidence="8">
    <location>
        <begin position="135"/>
        <end position="153"/>
    </location>
</feature>
<dbReference type="InterPro" id="IPR051788">
    <property type="entry name" value="MFS_Transporter"/>
</dbReference>
<dbReference type="GO" id="GO:0012505">
    <property type="term" value="C:endomembrane system"/>
    <property type="evidence" value="ECO:0007669"/>
    <property type="project" value="UniProtKB-SubCell"/>
</dbReference>
<evidence type="ECO:0000256" key="1">
    <source>
        <dbReference type="ARBA" id="ARBA00004127"/>
    </source>
</evidence>
<feature type="domain" description="Major facilitator superfamily (MFS) profile" evidence="9">
    <location>
        <begin position="67"/>
        <end position="454"/>
    </location>
</feature>
<feature type="transmembrane region" description="Helical" evidence="8">
    <location>
        <begin position="274"/>
        <end position="296"/>
    </location>
</feature>
<comment type="caution">
    <text evidence="10">The sequence shown here is derived from an EMBL/GenBank/DDBJ whole genome shotgun (WGS) entry which is preliminary data.</text>
</comment>
<dbReference type="PANTHER" id="PTHR23514:SF3">
    <property type="entry name" value="BYPASS OF STOP CODON PROTEIN 6"/>
    <property type="match status" value="1"/>
</dbReference>
<comment type="subcellular location">
    <subcellularLocation>
        <location evidence="1">Endomembrane system</location>
        <topology evidence="1">Multi-pass membrane protein</topology>
    </subcellularLocation>
</comment>
<dbReference type="InterPro" id="IPR011701">
    <property type="entry name" value="MFS"/>
</dbReference>
<feature type="transmembrane region" description="Helical" evidence="8">
    <location>
        <begin position="365"/>
        <end position="388"/>
    </location>
</feature>
<evidence type="ECO:0000256" key="2">
    <source>
        <dbReference type="ARBA" id="ARBA00008335"/>
    </source>
</evidence>
<accession>A0A2P5IEP6</accession>
<keyword evidence="5 8" id="KW-1133">Transmembrane helix</keyword>
<feature type="compositionally biased region" description="Polar residues" evidence="7">
    <location>
        <begin position="1"/>
        <end position="10"/>
    </location>
</feature>
<feature type="transmembrane region" description="Helical" evidence="8">
    <location>
        <begin position="101"/>
        <end position="123"/>
    </location>
</feature>
<dbReference type="FunCoup" id="A0A2P5IEP6">
    <property type="interactions" value="16"/>
</dbReference>
<dbReference type="InterPro" id="IPR036259">
    <property type="entry name" value="MFS_trans_sf"/>
</dbReference>
<dbReference type="SUPFAM" id="SSF103473">
    <property type="entry name" value="MFS general substrate transporter"/>
    <property type="match status" value="1"/>
</dbReference>
<organism evidence="10 11">
    <name type="scientific">Diaporthe helianthi</name>
    <dbReference type="NCBI Taxonomy" id="158607"/>
    <lineage>
        <taxon>Eukaryota</taxon>
        <taxon>Fungi</taxon>
        <taxon>Dikarya</taxon>
        <taxon>Ascomycota</taxon>
        <taxon>Pezizomycotina</taxon>
        <taxon>Sordariomycetes</taxon>
        <taxon>Sordariomycetidae</taxon>
        <taxon>Diaporthales</taxon>
        <taxon>Diaporthaceae</taxon>
        <taxon>Diaporthe</taxon>
    </lineage>
</organism>
<dbReference type="EMBL" id="MAVT02000025">
    <property type="protein sequence ID" value="POS80971.1"/>
    <property type="molecule type" value="Genomic_DNA"/>
</dbReference>
<feature type="transmembrane region" description="Helical" evidence="8">
    <location>
        <begin position="76"/>
        <end position="95"/>
    </location>
</feature>
<comment type="similarity">
    <text evidence="2">Belongs to the major facilitator superfamily.</text>
</comment>
<dbReference type="PROSITE" id="PS50850">
    <property type="entry name" value="MFS"/>
    <property type="match status" value="1"/>
</dbReference>
<dbReference type="Pfam" id="PF07690">
    <property type="entry name" value="MFS_1"/>
    <property type="match status" value="1"/>
</dbReference>
<protein>
    <submittedName>
        <fullName evidence="10">Major facilitator superfamily transporter</fullName>
    </submittedName>
</protein>
<reference evidence="10" key="1">
    <citation type="submission" date="2017-09" db="EMBL/GenBank/DDBJ databases">
        <title>Polyketide synthases of a Diaporthe helianthi virulent isolate.</title>
        <authorList>
            <person name="Baroncelli R."/>
        </authorList>
    </citation>
    <scope>NUCLEOTIDE SEQUENCE [LARGE SCALE GENOMIC DNA]</scope>
    <source>
        <strain evidence="10">7/96</strain>
    </source>
</reference>
<evidence type="ECO:0000259" key="9">
    <source>
        <dbReference type="PROSITE" id="PS50850"/>
    </source>
</evidence>
<dbReference type="FunFam" id="1.20.1250.20:FF:000286">
    <property type="entry name" value="MFS efflux transporter"/>
    <property type="match status" value="1"/>
</dbReference>
<evidence type="ECO:0000256" key="8">
    <source>
        <dbReference type="SAM" id="Phobius"/>
    </source>
</evidence>
<evidence type="ECO:0000256" key="7">
    <source>
        <dbReference type="SAM" id="MobiDB-lite"/>
    </source>
</evidence>
<dbReference type="FunFam" id="1.20.1250.20:FF:000308">
    <property type="entry name" value="MFS efflux transporter"/>
    <property type="match status" value="1"/>
</dbReference>
<feature type="region of interest" description="Disordered" evidence="7">
    <location>
        <begin position="1"/>
        <end position="56"/>
    </location>
</feature>
<dbReference type="Gene3D" id="1.20.1250.20">
    <property type="entry name" value="MFS general substrate transporter like domains"/>
    <property type="match status" value="2"/>
</dbReference>
<dbReference type="Proteomes" id="UP000094444">
    <property type="component" value="Unassembled WGS sequence"/>
</dbReference>
<keyword evidence="3" id="KW-0813">Transport</keyword>
<keyword evidence="6 8" id="KW-0472">Membrane</keyword>
<feature type="transmembrane region" description="Helical" evidence="8">
    <location>
        <begin position="308"/>
        <end position="328"/>
    </location>
</feature>
<evidence type="ECO:0000313" key="10">
    <source>
        <dbReference type="EMBL" id="POS80971.1"/>
    </source>
</evidence>
<keyword evidence="11" id="KW-1185">Reference proteome</keyword>
<name>A0A2P5IEP6_DIAHE</name>
<gene>
    <name evidence="10" type="ORF">DHEL01_v200644</name>
</gene>
<dbReference type="AlphaFoldDB" id="A0A2P5IEP6"/>